<name>A0A6J6I7X4_9ZZZZ</name>
<evidence type="ECO:0000313" key="3">
    <source>
        <dbReference type="EMBL" id="CAB5108365.1"/>
    </source>
</evidence>
<dbReference type="PROSITE" id="PS51257">
    <property type="entry name" value="PROKAR_LIPOPROTEIN"/>
    <property type="match status" value="1"/>
</dbReference>
<dbReference type="InterPro" id="IPR043777">
    <property type="entry name" value="DUF5719"/>
</dbReference>
<sequence length="478" mass="50019">MIRRLTVIFIIIAACVAAVVIPNNNTADIPPTFSAATRLGTPSIRQDERVITRTWLCAGSAASGPSSDGEYGGEVVVTNPTDAPITGVVTILTTEQDPVREQIVVEARSQLTVDIDALASARYASSYVEVSDSAASVEQRAIHPAGSAVSPCSNSTSSEWYFADGFTAESSEFRILLTNPYLTPAILNIGVSTEKGFRSPQNLDGYVIPPQSIRVLNIADAGFRDEKILAISVNATAGQIVAAKEQHFLGAGRLGYVLALGSPSMSDQWWFADGEKGTGMTETLMIFNPSDEQVSANVLILGLEDAVDPPATTLTIPAHDVVAFNTSALVGMPDGLHGAVISSQSGDNLVVERILTRPAGTSVVTSVVLGGQEGARSMRWSVPTSIKIALKDALVVLNTSSADALVTVFSVGPGGEEPVPGLIDITLVANGIISIDLLDDLALGRALEIVGTQNLLVERRLERTSTLGGRSGSLAIPG</sequence>
<reference evidence="2" key="1">
    <citation type="submission" date="2020-05" db="EMBL/GenBank/DDBJ databases">
        <authorList>
            <person name="Chiriac C."/>
            <person name="Salcher M."/>
            <person name="Ghai R."/>
            <person name="Kavagutti S V."/>
        </authorList>
    </citation>
    <scope>NUCLEOTIDE SEQUENCE</scope>
</reference>
<gene>
    <name evidence="1" type="ORF">UFOPK1820_00147</name>
    <name evidence="2" type="ORF">UFOPK1960_00067</name>
    <name evidence="3" type="ORF">UFOPK4422_00026</name>
</gene>
<dbReference type="AlphaFoldDB" id="A0A6J6I7X4"/>
<dbReference type="EMBL" id="CAFBRX010000001">
    <property type="protein sequence ID" value="CAB5108365.1"/>
    <property type="molecule type" value="Genomic_DNA"/>
</dbReference>
<organism evidence="2">
    <name type="scientific">freshwater metagenome</name>
    <dbReference type="NCBI Taxonomy" id="449393"/>
    <lineage>
        <taxon>unclassified sequences</taxon>
        <taxon>metagenomes</taxon>
        <taxon>ecological metagenomes</taxon>
    </lineage>
</organism>
<evidence type="ECO:0000313" key="2">
    <source>
        <dbReference type="EMBL" id="CAB4621760.1"/>
    </source>
</evidence>
<accession>A0A6J6I7X4</accession>
<proteinExistence type="predicted"/>
<dbReference type="EMBL" id="CAEZUK010000012">
    <property type="protein sequence ID" value="CAB4590918.1"/>
    <property type="molecule type" value="Genomic_DNA"/>
</dbReference>
<evidence type="ECO:0000313" key="1">
    <source>
        <dbReference type="EMBL" id="CAB4590918.1"/>
    </source>
</evidence>
<dbReference type="EMBL" id="CAEZVL010000004">
    <property type="protein sequence ID" value="CAB4621760.1"/>
    <property type="molecule type" value="Genomic_DNA"/>
</dbReference>
<dbReference type="Pfam" id="PF18986">
    <property type="entry name" value="DUF5719"/>
    <property type="match status" value="1"/>
</dbReference>
<protein>
    <submittedName>
        <fullName evidence="2">Unannotated protein</fullName>
    </submittedName>
</protein>